<evidence type="ECO:0000313" key="4">
    <source>
        <dbReference type="EMBL" id="BAX78421.1"/>
    </source>
</evidence>
<dbReference type="InterPro" id="IPR029035">
    <property type="entry name" value="DHS-like_NAD/FAD-binding_dom"/>
</dbReference>
<sequence length="1185" mass="139270">MNHLSIAIIKKQIVAKSNDFSNKFDYLVLKEGSKYKFFDYKSNAIGDRFRFTDFKNKIISYFGLRDINDKNEKIDFEKPPRLFKTSKNDPYATSYEYILSNEQIERIDQKLPSNEGVWNNIVWLSEEELLAKKDNWLTNQNFIFKTETPFQTPNFSNKLRESLKNIVEAKKNGKLVIFTGAGVSIDSGVPGWWRLIQELKAGIDGDEEDFLKVGQLYYDSRGKKEYNSRVQEILKHGVTKYNPIHQKIVELQPHHIISTNYDSHFEQIFEQKSYRYSVIKKDTDLPYSNGSSLFVKMHGDFDERNIVLKEKDYEQYSENFPLIEGFIKGIFASKLVLFVGFSFTDPNLEHITNSVKNILKEDNQPPYLFIIQDKKDKNYKERKRKLEKKGLIIVEYEDLPINKYFEGITSDEESIQLKELSPTGQKVFKFLKTIEEFDVFSDTIENLNVKDQLINSVLRFKELGAIPLSVIEKISPFKLQKKAQYELNTSASYNYPAIETLNEDLLSFLKDEKGDMDNIVLKPINDKTIKPEKQELHKALNLLCSSGVFAVGRKNDTSPSYIKFHVENNENCNCPKCLFGRFEIGNLLQELYSTASKAICKSTNQNIGFEEAWGFQKMGQFAKAYFTLEEMKSKSWRKKEYVSFFIASYNQTLLYPFLRSWDIMDLNENELEDIQIKIKKIDLDKILFELPIDISIKEALVAIKENKLFESSRIIIERNYSTIKDTYDKYKDGNYYSMGPAYWHEAETTFYILWIFYKNNSLFNEEYKYFIDLANRYLESMLMSYSTNIQYKQKLPNFSELFVITFITLGNTKELASHLKTYDVKTLKFENNKKTLNNIFESFESFITSGYEINTIFSRKINNNKLYSRALKDSDLFKSKMVRSLNNFLVLFTKIDLSNSQVNEVLDKILNYLEVNSIYEYHDSFSYFSLFSVQYINSFNEQNIFRLLNYIVSKHIGTNSLVEPICDAIINKQGNEQILGEEFYIQLLQCKDKKKIAPFFRLLNKEQQTKYLKLIKPSLDNNKLIQYLYNWGVWELRNESSIFDKYVANLYLACKGFPDYEINNDGFPNNIKSTSVWNQLHFYVNLIYKNQLFDMESINDIHSSIDSEMFKWILKPDAFDYSKFNLNWILSFDRPHIMEHIGKSRDLKTAVKKGLSRNYNVNVAKIYFEKLLTEQVESTMPQHTL</sequence>
<dbReference type="PROSITE" id="PS50305">
    <property type="entry name" value="SIRTUIN"/>
    <property type="match status" value="1"/>
</dbReference>
<evidence type="ECO:0000256" key="2">
    <source>
        <dbReference type="PROSITE-ProRule" id="PRU00236"/>
    </source>
</evidence>
<dbReference type="InterPro" id="IPR026590">
    <property type="entry name" value="Ssirtuin_cat_dom"/>
</dbReference>
<keyword evidence="5" id="KW-1185">Reference proteome</keyword>
<reference evidence="4 5" key="1">
    <citation type="journal article" date="2018" name="Mar. Genomics">
        <title>Complete genome sequence of Marinifilaceae bacterium strain SPP2, isolated from the Antarctic marine sediment.</title>
        <authorList>
            <person name="Watanabe M."/>
            <person name="Kojima H."/>
            <person name="Fukui M."/>
        </authorList>
    </citation>
    <scope>NUCLEOTIDE SEQUENCE [LARGE SCALE GENOMIC DNA]</scope>
    <source>
        <strain evidence="4 5">SPP2</strain>
    </source>
</reference>
<evidence type="ECO:0000256" key="1">
    <source>
        <dbReference type="ARBA" id="ARBA00023027"/>
    </source>
</evidence>
<comment type="caution">
    <text evidence="2">Lacks conserved residue(s) required for the propagation of feature annotation.</text>
</comment>
<name>A0A1Y1CGK5_9BACT</name>
<organism evidence="4 5">
    <name type="scientific">Labilibaculum antarcticum</name>
    <dbReference type="NCBI Taxonomy" id="1717717"/>
    <lineage>
        <taxon>Bacteria</taxon>
        <taxon>Pseudomonadati</taxon>
        <taxon>Bacteroidota</taxon>
        <taxon>Bacteroidia</taxon>
        <taxon>Marinilabiliales</taxon>
        <taxon>Marinifilaceae</taxon>
        <taxon>Labilibaculum</taxon>
    </lineage>
</organism>
<dbReference type="RefSeq" id="WP_096427362.1">
    <property type="nucleotide sequence ID" value="NZ_AP018042.1"/>
</dbReference>
<dbReference type="AlphaFoldDB" id="A0A1Y1CGK5"/>
<dbReference type="KEGG" id="mbas:ALGA_0026"/>
<evidence type="ECO:0000259" key="3">
    <source>
        <dbReference type="PROSITE" id="PS50305"/>
    </source>
</evidence>
<proteinExistence type="predicted"/>
<dbReference type="OrthoDB" id="78172at2"/>
<reference evidence="5" key="2">
    <citation type="journal article" date="2020" name="Antonie Van Leeuwenhoek">
        <title>Labilibaculum antarcticum sp. nov., a novel facultative anaerobic, psychrotorelant bacterium isolated from marine sediment of Antarctica.</title>
        <authorList>
            <person name="Watanabe M."/>
            <person name="Kojima H."/>
            <person name="Fukui M."/>
        </authorList>
    </citation>
    <scope>NUCLEOTIDE SEQUENCE [LARGE SCALE GENOMIC DNA]</scope>
    <source>
        <strain evidence="5">SPP2</strain>
    </source>
</reference>
<protein>
    <recommendedName>
        <fullName evidence="3">Deacetylase sirtuin-type domain-containing protein</fullName>
    </recommendedName>
</protein>
<gene>
    <name evidence="4" type="ORF">ALGA_0026</name>
</gene>
<dbReference type="Gene3D" id="3.40.50.1220">
    <property type="entry name" value="TPP-binding domain"/>
    <property type="match status" value="1"/>
</dbReference>
<dbReference type="Pfam" id="PF13289">
    <property type="entry name" value="SIR2_2"/>
    <property type="match status" value="1"/>
</dbReference>
<dbReference type="SUPFAM" id="SSF52467">
    <property type="entry name" value="DHS-like NAD/FAD-binding domain"/>
    <property type="match status" value="1"/>
</dbReference>
<keyword evidence="1" id="KW-0520">NAD</keyword>
<accession>A0A1Y1CGK5</accession>
<feature type="domain" description="Deacetylase sirtuin-type" evidence="3">
    <location>
        <begin position="152"/>
        <end position="426"/>
    </location>
</feature>
<evidence type="ECO:0000313" key="5">
    <source>
        <dbReference type="Proteomes" id="UP000218267"/>
    </source>
</evidence>
<dbReference type="EMBL" id="AP018042">
    <property type="protein sequence ID" value="BAX78421.1"/>
    <property type="molecule type" value="Genomic_DNA"/>
</dbReference>
<dbReference type="Proteomes" id="UP000218267">
    <property type="component" value="Chromosome"/>
</dbReference>